<feature type="non-terminal residue" evidence="1">
    <location>
        <position position="1"/>
    </location>
</feature>
<accession>A0ABN7WSZ8</accession>
<organism evidence="1 2">
    <name type="scientific">Gigaspora margarita</name>
    <dbReference type="NCBI Taxonomy" id="4874"/>
    <lineage>
        <taxon>Eukaryota</taxon>
        <taxon>Fungi</taxon>
        <taxon>Fungi incertae sedis</taxon>
        <taxon>Mucoromycota</taxon>
        <taxon>Glomeromycotina</taxon>
        <taxon>Glomeromycetes</taxon>
        <taxon>Diversisporales</taxon>
        <taxon>Gigasporaceae</taxon>
        <taxon>Gigaspora</taxon>
    </lineage>
</organism>
<dbReference type="Proteomes" id="UP000789901">
    <property type="component" value="Unassembled WGS sequence"/>
</dbReference>
<comment type="caution">
    <text evidence="1">The sequence shown here is derived from an EMBL/GenBank/DDBJ whole genome shotgun (WGS) entry which is preliminary data.</text>
</comment>
<protein>
    <submittedName>
        <fullName evidence="1">11924_t:CDS:1</fullName>
    </submittedName>
</protein>
<evidence type="ECO:0000313" key="2">
    <source>
        <dbReference type="Proteomes" id="UP000789901"/>
    </source>
</evidence>
<proteinExistence type="predicted"/>
<name>A0ABN7WSZ8_GIGMA</name>
<sequence length="51" mass="6271">LYEQEYSYNEDHYKDKPKAAIRNINGNSAFKIKNYKQYNLYYKENFKAKIL</sequence>
<keyword evidence="2" id="KW-1185">Reference proteome</keyword>
<dbReference type="EMBL" id="CAJVQB010061934">
    <property type="protein sequence ID" value="CAG8840067.1"/>
    <property type="molecule type" value="Genomic_DNA"/>
</dbReference>
<reference evidence="1 2" key="1">
    <citation type="submission" date="2021-06" db="EMBL/GenBank/DDBJ databases">
        <authorList>
            <person name="Kallberg Y."/>
            <person name="Tangrot J."/>
            <person name="Rosling A."/>
        </authorList>
    </citation>
    <scope>NUCLEOTIDE SEQUENCE [LARGE SCALE GENOMIC DNA]</scope>
    <source>
        <strain evidence="1 2">120-4 pot B 10/14</strain>
    </source>
</reference>
<evidence type="ECO:0000313" key="1">
    <source>
        <dbReference type="EMBL" id="CAG8840067.1"/>
    </source>
</evidence>
<gene>
    <name evidence="1" type="ORF">GMARGA_LOCUS34738</name>
</gene>